<feature type="compositionally biased region" description="Low complexity" evidence="1">
    <location>
        <begin position="79"/>
        <end position="93"/>
    </location>
</feature>
<dbReference type="EMBL" id="CAJZBQ010000052">
    <property type="protein sequence ID" value="CAG9330910.1"/>
    <property type="molecule type" value="Genomic_DNA"/>
</dbReference>
<dbReference type="AlphaFoldDB" id="A0AAU9K0P0"/>
<keyword evidence="3" id="KW-1185">Reference proteome</keyword>
<feature type="compositionally biased region" description="Basic and acidic residues" evidence="1">
    <location>
        <begin position="20"/>
        <end position="37"/>
    </location>
</feature>
<dbReference type="Proteomes" id="UP001162131">
    <property type="component" value="Unassembled WGS sequence"/>
</dbReference>
<accession>A0AAU9K0P0</accession>
<reference evidence="2" key="1">
    <citation type="submission" date="2021-09" db="EMBL/GenBank/DDBJ databases">
        <authorList>
            <consortium name="AG Swart"/>
            <person name="Singh M."/>
            <person name="Singh A."/>
            <person name="Seah K."/>
            <person name="Emmerich C."/>
        </authorList>
    </citation>
    <scope>NUCLEOTIDE SEQUENCE</scope>
    <source>
        <strain evidence="2">ATCC30299</strain>
    </source>
</reference>
<evidence type="ECO:0000256" key="1">
    <source>
        <dbReference type="SAM" id="MobiDB-lite"/>
    </source>
</evidence>
<comment type="caution">
    <text evidence="2">The sequence shown here is derived from an EMBL/GenBank/DDBJ whole genome shotgun (WGS) entry which is preliminary data.</text>
</comment>
<organism evidence="2 3">
    <name type="scientific">Blepharisma stoltei</name>
    <dbReference type="NCBI Taxonomy" id="1481888"/>
    <lineage>
        <taxon>Eukaryota</taxon>
        <taxon>Sar</taxon>
        <taxon>Alveolata</taxon>
        <taxon>Ciliophora</taxon>
        <taxon>Postciliodesmatophora</taxon>
        <taxon>Heterotrichea</taxon>
        <taxon>Heterotrichida</taxon>
        <taxon>Blepharismidae</taxon>
        <taxon>Blepharisma</taxon>
    </lineage>
</organism>
<name>A0AAU9K0P0_9CILI</name>
<protein>
    <submittedName>
        <fullName evidence="2">Uncharacterized protein</fullName>
    </submittedName>
</protein>
<feature type="compositionally biased region" description="Polar residues" evidence="1">
    <location>
        <begin position="8"/>
        <end position="19"/>
    </location>
</feature>
<feature type="region of interest" description="Disordered" evidence="1">
    <location>
        <begin position="1"/>
        <end position="100"/>
    </location>
</feature>
<gene>
    <name evidence="2" type="ORF">BSTOLATCC_MIC52319</name>
</gene>
<evidence type="ECO:0000313" key="3">
    <source>
        <dbReference type="Proteomes" id="UP001162131"/>
    </source>
</evidence>
<sequence>MINKKLSVKTSYLNQSSYNTHKEKPSPLKADLQRKCINDLIGLTSNSKSPNPKFKTSEPSKTPSPEKPPQSPFLGLGFPLSLSPDKNSPSSSKALTPLPNISSTISKPNLKTYKISNELHQQYFSYNDITPQSRTRSTSPLLKHLTTIKPKLPNNNRDLSDAEQSSEIRLNDTADLSQKSLVSLTRWSVYSKLKKKPTDLDSSETKLHLTSLDLVTPTILPPAFSEKHFLPRVKRHFSPSRLKRLL</sequence>
<feature type="compositionally biased region" description="Low complexity" evidence="1">
    <location>
        <begin position="52"/>
        <end position="63"/>
    </location>
</feature>
<evidence type="ECO:0000313" key="2">
    <source>
        <dbReference type="EMBL" id="CAG9330910.1"/>
    </source>
</evidence>
<proteinExistence type="predicted"/>